<keyword evidence="1" id="KW-0812">Transmembrane</keyword>
<evidence type="ECO:0000256" key="1">
    <source>
        <dbReference type="SAM" id="Phobius"/>
    </source>
</evidence>
<reference evidence="2" key="1">
    <citation type="submission" date="2019-08" db="EMBL/GenBank/DDBJ databases">
        <authorList>
            <person name="Kucharzyk K."/>
            <person name="Murdoch R.W."/>
            <person name="Higgins S."/>
            <person name="Loffler F."/>
        </authorList>
    </citation>
    <scope>NUCLEOTIDE SEQUENCE</scope>
</reference>
<proteinExistence type="predicted"/>
<dbReference type="SUPFAM" id="SSF103481">
    <property type="entry name" value="Multidrug resistance efflux transporter EmrE"/>
    <property type="match status" value="1"/>
</dbReference>
<sequence length="56" mass="5939">MNLSTKIQAPVLYPSLNGGLCISVAAFAFLLFKEKMTLKKGMAIVTGIIAIVVLSI</sequence>
<feature type="transmembrane region" description="Helical" evidence="1">
    <location>
        <begin position="12"/>
        <end position="32"/>
    </location>
</feature>
<comment type="caution">
    <text evidence="2">The sequence shown here is derived from an EMBL/GenBank/DDBJ whole genome shotgun (WGS) entry which is preliminary data.</text>
</comment>
<keyword evidence="1" id="KW-0472">Membrane</keyword>
<accession>A0A645H8X7</accession>
<protein>
    <submittedName>
        <fullName evidence="2">Uncharacterized protein</fullName>
    </submittedName>
</protein>
<dbReference type="InterPro" id="IPR037185">
    <property type="entry name" value="EmrE-like"/>
</dbReference>
<dbReference type="AlphaFoldDB" id="A0A645H8X7"/>
<evidence type="ECO:0000313" key="2">
    <source>
        <dbReference type="EMBL" id="MPN32724.1"/>
    </source>
</evidence>
<gene>
    <name evidence="2" type="ORF">SDC9_180204</name>
</gene>
<dbReference type="EMBL" id="VSSQ01084884">
    <property type="protein sequence ID" value="MPN32724.1"/>
    <property type="molecule type" value="Genomic_DNA"/>
</dbReference>
<organism evidence="2">
    <name type="scientific">bioreactor metagenome</name>
    <dbReference type="NCBI Taxonomy" id="1076179"/>
    <lineage>
        <taxon>unclassified sequences</taxon>
        <taxon>metagenomes</taxon>
        <taxon>ecological metagenomes</taxon>
    </lineage>
</organism>
<keyword evidence="1" id="KW-1133">Transmembrane helix</keyword>
<dbReference type="Gene3D" id="1.10.3730.20">
    <property type="match status" value="1"/>
</dbReference>
<name>A0A645H8X7_9ZZZZ</name>